<evidence type="ECO:0000259" key="2">
    <source>
        <dbReference type="Pfam" id="PF07331"/>
    </source>
</evidence>
<keyword evidence="1" id="KW-0812">Transmembrane</keyword>
<dbReference type="EMBL" id="JAHLFG010000096">
    <property type="protein sequence ID" value="MBU3827552.1"/>
    <property type="molecule type" value="Genomic_DNA"/>
</dbReference>
<keyword evidence="1" id="KW-0472">Membrane</keyword>
<evidence type="ECO:0000256" key="1">
    <source>
        <dbReference type="SAM" id="Phobius"/>
    </source>
</evidence>
<evidence type="ECO:0000313" key="4">
    <source>
        <dbReference type="Proteomes" id="UP000824150"/>
    </source>
</evidence>
<protein>
    <submittedName>
        <fullName evidence="3">Tripartite tricarboxylate transporter TctB family protein</fullName>
    </submittedName>
</protein>
<organism evidence="3 4">
    <name type="scientific">Candidatus Anaerobiospirillum merdipullorum</name>
    <dbReference type="NCBI Taxonomy" id="2838450"/>
    <lineage>
        <taxon>Bacteria</taxon>
        <taxon>Pseudomonadati</taxon>
        <taxon>Pseudomonadota</taxon>
        <taxon>Gammaproteobacteria</taxon>
        <taxon>Aeromonadales</taxon>
        <taxon>Succinivibrionaceae</taxon>
        <taxon>Anaerobiospirillum</taxon>
    </lineage>
</organism>
<feature type="transmembrane region" description="Helical" evidence="1">
    <location>
        <begin position="47"/>
        <end position="64"/>
    </location>
</feature>
<dbReference type="Pfam" id="PF07331">
    <property type="entry name" value="TctB"/>
    <property type="match status" value="1"/>
</dbReference>
<reference evidence="3" key="1">
    <citation type="journal article" date="2021" name="PeerJ">
        <title>Extensive microbial diversity within the chicken gut microbiome revealed by metagenomics and culture.</title>
        <authorList>
            <person name="Gilroy R."/>
            <person name="Ravi A."/>
            <person name="Getino M."/>
            <person name="Pursley I."/>
            <person name="Horton D.L."/>
            <person name="Alikhan N.F."/>
            <person name="Baker D."/>
            <person name="Gharbi K."/>
            <person name="Hall N."/>
            <person name="Watson M."/>
            <person name="Adriaenssens E.M."/>
            <person name="Foster-Nyarko E."/>
            <person name="Jarju S."/>
            <person name="Secka A."/>
            <person name="Antonio M."/>
            <person name="Oren A."/>
            <person name="Chaudhuri R.R."/>
            <person name="La Ragione R."/>
            <person name="Hildebrand F."/>
            <person name="Pallen M.J."/>
        </authorList>
    </citation>
    <scope>NUCLEOTIDE SEQUENCE</scope>
    <source>
        <strain evidence="3">687</strain>
    </source>
</reference>
<dbReference type="Proteomes" id="UP000824150">
    <property type="component" value="Unassembled WGS sequence"/>
</dbReference>
<gene>
    <name evidence="3" type="ORF">IAA31_08730</name>
</gene>
<proteinExistence type="predicted"/>
<accession>A0A9E2NSW7</accession>
<feature type="domain" description="DUF1468" evidence="2">
    <location>
        <begin position="9"/>
        <end position="158"/>
    </location>
</feature>
<feature type="transmembrane region" description="Helical" evidence="1">
    <location>
        <begin position="108"/>
        <end position="124"/>
    </location>
</feature>
<feature type="transmembrane region" description="Helical" evidence="1">
    <location>
        <begin position="136"/>
        <end position="163"/>
    </location>
</feature>
<dbReference type="AlphaFoldDB" id="A0A9E2NSW7"/>
<feature type="transmembrane region" description="Helical" evidence="1">
    <location>
        <begin position="12"/>
        <end position="32"/>
    </location>
</feature>
<reference evidence="3" key="2">
    <citation type="submission" date="2021-04" db="EMBL/GenBank/DDBJ databases">
        <authorList>
            <person name="Gilroy R."/>
        </authorList>
    </citation>
    <scope>NUCLEOTIDE SEQUENCE</scope>
    <source>
        <strain evidence="3">687</strain>
    </source>
</reference>
<comment type="caution">
    <text evidence="3">The sequence shown here is derived from an EMBL/GenBank/DDBJ whole genome shotgun (WGS) entry which is preliminary data.</text>
</comment>
<sequence length="164" mass="18242">MNNKRNDMITGIVLALFALWYFYEALSIRVFAGMGKAVVNSTTMPKIWAVCLLLLAGALILRSLRTPAKRDGAKASFSLGAWVKANYEVFLTFIALFLYAALMEPLGFIISSILYIFAQTLILMDKEHRSYVKALIIAVICSVASYAIFVYWLAVLLPVGAIFE</sequence>
<dbReference type="InterPro" id="IPR009936">
    <property type="entry name" value="DUF1468"/>
</dbReference>
<keyword evidence="1" id="KW-1133">Transmembrane helix</keyword>
<evidence type="ECO:0000313" key="3">
    <source>
        <dbReference type="EMBL" id="MBU3827552.1"/>
    </source>
</evidence>
<feature type="transmembrane region" description="Helical" evidence="1">
    <location>
        <begin position="85"/>
        <end position="102"/>
    </location>
</feature>
<name>A0A9E2NSW7_9GAMM</name>